<dbReference type="GO" id="GO:0016740">
    <property type="term" value="F:transferase activity"/>
    <property type="evidence" value="ECO:0007669"/>
    <property type="project" value="UniProtKB-UniRule"/>
</dbReference>
<evidence type="ECO:0000256" key="8">
    <source>
        <dbReference type="ARBA" id="ARBA00031306"/>
    </source>
</evidence>
<comment type="catalytic activity">
    <reaction evidence="9 10">
        <text>L-threonyl-[protein] + FAD = FMN-L-threonyl-[protein] + AMP + H(+)</text>
        <dbReference type="Rhea" id="RHEA:36847"/>
        <dbReference type="Rhea" id="RHEA-COMP:11060"/>
        <dbReference type="Rhea" id="RHEA-COMP:11061"/>
        <dbReference type="ChEBI" id="CHEBI:15378"/>
        <dbReference type="ChEBI" id="CHEBI:30013"/>
        <dbReference type="ChEBI" id="CHEBI:57692"/>
        <dbReference type="ChEBI" id="CHEBI:74257"/>
        <dbReference type="ChEBI" id="CHEBI:456215"/>
        <dbReference type="EC" id="2.7.1.180"/>
    </reaction>
</comment>
<sequence length="334" mass="38152">MNRREIISLIILILVIGFGTYKYLTRSFTELKSQYLMDTIVEISATSQSKNVGKQIDAVFNYIRNLEDKLNEFNPQSYLAKINADTLNTVFEMDPDVYNLLTIADSLYKMTEGAFDPTIKPVWDLWGFNAEKPVPPDSLEIKKMLEKVNFSKIKYTPQQLFKPVGMQLTFGAIAKGYILDKAREYMQTLNLDSGFINCRSSMAFMGFKNPQIVYIQHPRRLDDYIANFKVLNQSVSTSGDYQQFYEYQGVRYHHIINPFTGYPVPDVHSVTVLCPSAAWSDGLSTALFLLPPETAISVIKPIPDCEAIIYYTKDDSLVSLKTEGMKKRDLNEKL</sequence>
<reference evidence="13 14" key="1">
    <citation type="journal article" date="2008" name="J. Bacteriol.">
        <title>'Candidatus Cloacamonas acidaminovorans': genome sequence reconstruction provides a first glimpse of a new bacterial division.</title>
        <authorList>
            <person name="Pelletier E."/>
            <person name="Kreimeyer A."/>
            <person name="Bocs S."/>
            <person name="Rouy Z."/>
            <person name="Gyapay G."/>
            <person name="Chouari R."/>
            <person name="Riviere D."/>
            <person name="Ganesan A."/>
            <person name="Daegelen P."/>
            <person name="Sghir A."/>
            <person name="Cohen G.N."/>
            <person name="Medigue C."/>
            <person name="Weissenbach J."/>
            <person name="Le Paslier D."/>
        </authorList>
    </citation>
    <scope>NUCLEOTIDE SEQUENCE [LARGE SCALE GENOMIC DNA]</scope>
    <source>
        <strain evidence="14">Evry</strain>
    </source>
</reference>
<evidence type="ECO:0000313" key="14">
    <source>
        <dbReference type="Proteomes" id="UP000002019"/>
    </source>
</evidence>
<keyword evidence="7 10" id="KW-0460">Magnesium</keyword>
<keyword evidence="14" id="KW-1185">Reference proteome</keyword>
<dbReference type="RefSeq" id="WP_015424646.1">
    <property type="nucleotide sequence ID" value="NC_020449.1"/>
</dbReference>
<accession>B0VHH3</accession>
<evidence type="ECO:0000256" key="2">
    <source>
        <dbReference type="ARBA" id="ARBA00016337"/>
    </source>
</evidence>
<evidence type="ECO:0000256" key="12">
    <source>
        <dbReference type="SAM" id="Phobius"/>
    </source>
</evidence>
<keyword evidence="4 10" id="KW-0808">Transferase</keyword>
<evidence type="ECO:0000256" key="9">
    <source>
        <dbReference type="ARBA" id="ARBA00048540"/>
    </source>
</evidence>
<dbReference type="eggNOG" id="COG1477">
    <property type="taxonomic scope" value="Bacteria"/>
</dbReference>
<dbReference type="PANTHER" id="PTHR30040:SF2">
    <property type="entry name" value="FAD:PROTEIN FMN TRANSFERASE"/>
    <property type="match status" value="1"/>
</dbReference>
<keyword evidence="5 10" id="KW-0479">Metal-binding</keyword>
<keyword evidence="12" id="KW-1133">Transmembrane helix</keyword>
<dbReference type="InterPro" id="IPR024932">
    <property type="entry name" value="ApbE"/>
</dbReference>
<evidence type="ECO:0000256" key="11">
    <source>
        <dbReference type="PIRSR" id="PIRSR006268-2"/>
    </source>
</evidence>
<evidence type="ECO:0000256" key="6">
    <source>
        <dbReference type="ARBA" id="ARBA00022827"/>
    </source>
</evidence>
<dbReference type="Pfam" id="PF02424">
    <property type="entry name" value="ApbE"/>
    <property type="match status" value="1"/>
</dbReference>
<dbReference type="GO" id="GO:0046872">
    <property type="term" value="F:metal ion binding"/>
    <property type="evidence" value="ECO:0007669"/>
    <property type="project" value="UniProtKB-UniRule"/>
</dbReference>
<feature type="binding site" evidence="11">
    <location>
        <position position="285"/>
    </location>
    <ligand>
        <name>Mg(2+)</name>
        <dbReference type="ChEBI" id="CHEBI:18420"/>
    </ligand>
</feature>
<dbReference type="EC" id="2.7.1.180" evidence="1 10"/>
<evidence type="ECO:0000256" key="3">
    <source>
        <dbReference type="ARBA" id="ARBA00022630"/>
    </source>
</evidence>
<dbReference type="STRING" id="459349.CLOAM0915"/>
<organism evidence="13 14">
    <name type="scientific">Cloacimonas acidaminovorans (strain Evry)</name>
    <dbReference type="NCBI Taxonomy" id="459349"/>
    <lineage>
        <taxon>Bacteria</taxon>
        <taxon>Pseudomonadati</taxon>
        <taxon>Candidatus Cloacimonadota</taxon>
        <taxon>Candidatus Cloacimonadia</taxon>
        <taxon>Candidatus Cloacimonadales</taxon>
        <taxon>Candidatus Cloacimonadaceae</taxon>
        <taxon>Candidatus Cloacimonas</taxon>
    </lineage>
</organism>
<dbReference type="InterPro" id="IPR003374">
    <property type="entry name" value="ApbE-like_sf"/>
</dbReference>
<dbReference type="AlphaFoldDB" id="B0VHH3"/>
<keyword evidence="6 10" id="KW-0274">FAD</keyword>
<dbReference type="KEGG" id="caci:CLOAM0915"/>
<gene>
    <name evidence="13" type="ordered locus">CLOAM0915</name>
</gene>
<dbReference type="Proteomes" id="UP000002019">
    <property type="component" value="Chromosome"/>
</dbReference>
<evidence type="ECO:0000313" key="13">
    <source>
        <dbReference type="EMBL" id="CAO80788.1"/>
    </source>
</evidence>
<dbReference type="PANTHER" id="PTHR30040">
    <property type="entry name" value="THIAMINE BIOSYNTHESIS LIPOPROTEIN APBE"/>
    <property type="match status" value="1"/>
</dbReference>
<dbReference type="EMBL" id="CU466930">
    <property type="protein sequence ID" value="CAO80788.1"/>
    <property type="molecule type" value="Genomic_DNA"/>
</dbReference>
<dbReference type="OrthoDB" id="9778595at2"/>
<evidence type="ECO:0000256" key="7">
    <source>
        <dbReference type="ARBA" id="ARBA00022842"/>
    </source>
</evidence>
<feature type="transmembrane region" description="Helical" evidence="12">
    <location>
        <begin position="6"/>
        <end position="24"/>
    </location>
</feature>
<feature type="binding site" evidence="11">
    <location>
        <position position="172"/>
    </location>
    <ligand>
        <name>Mg(2+)</name>
        <dbReference type="ChEBI" id="CHEBI:18420"/>
    </ligand>
</feature>
<proteinExistence type="inferred from homology"/>
<keyword evidence="3 10" id="KW-0285">Flavoprotein</keyword>
<feature type="binding site" evidence="11">
    <location>
        <position position="281"/>
    </location>
    <ligand>
        <name>Mg(2+)</name>
        <dbReference type="ChEBI" id="CHEBI:18420"/>
    </ligand>
</feature>
<evidence type="ECO:0000256" key="4">
    <source>
        <dbReference type="ARBA" id="ARBA00022679"/>
    </source>
</evidence>
<protein>
    <recommendedName>
        <fullName evidence="2 10">FAD:protein FMN transferase</fullName>
        <ecNumber evidence="1 10">2.7.1.180</ecNumber>
    </recommendedName>
    <alternativeName>
        <fullName evidence="8 10">Flavin transferase</fullName>
    </alternativeName>
</protein>
<dbReference type="Gene3D" id="3.10.520.10">
    <property type="entry name" value="ApbE-like domains"/>
    <property type="match status" value="1"/>
</dbReference>
<keyword evidence="12" id="KW-0812">Transmembrane</keyword>
<dbReference type="SUPFAM" id="SSF143631">
    <property type="entry name" value="ApbE-like"/>
    <property type="match status" value="1"/>
</dbReference>
<keyword evidence="12" id="KW-0472">Membrane</keyword>
<evidence type="ECO:0000256" key="5">
    <source>
        <dbReference type="ARBA" id="ARBA00022723"/>
    </source>
</evidence>
<name>B0VHH3_CLOAI</name>
<dbReference type="HOGENOM" id="CLU_044403_5_1_0"/>
<evidence type="ECO:0000256" key="1">
    <source>
        <dbReference type="ARBA" id="ARBA00011955"/>
    </source>
</evidence>
<dbReference type="PIRSF" id="PIRSF006268">
    <property type="entry name" value="ApbE"/>
    <property type="match status" value="1"/>
</dbReference>
<comment type="cofactor">
    <cofactor evidence="11">
        <name>Mg(2+)</name>
        <dbReference type="ChEBI" id="CHEBI:18420"/>
    </cofactor>
    <cofactor evidence="11">
        <name>Mn(2+)</name>
        <dbReference type="ChEBI" id="CHEBI:29035"/>
    </cofactor>
    <text evidence="11">Magnesium. Can also use manganese.</text>
</comment>
<comment type="similarity">
    <text evidence="10">Belongs to the ApbE family.</text>
</comment>
<evidence type="ECO:0000256" key="10">
    <source>
        <dbReference type="PIRNR" id="PIRNR006268"/>
    </source>
</evidence>